<comment type="function">
    <text evidence="6">Mitochondrial GTPase that mediates the disassembly of ribosomes from messenger RNA at the termination of mitochondrial protein biosynthesis. Not involved in the GTP-dependent ribosomal translocation step during translation elongation.</text>
</comment>
<dbReference type="InterPro" id="IPR035647">
    <property type="entry name" value="EFG_III/V"/>
</dbReference>
<dbReference type="GO" id="GO:0032543">
    <property type="term" value="P:mitochondrial translation"/>
    <property type="evidence" value="ECO:0007669"/>
    <property type="project" value="UniProtKB-UniRule"/>
</dbReference>
<evidence type="ECO:0000313" key="10">
    <source>
        <dbReference type="RefSeq" id="XP_005178121.1"/>
    </source>
</evidence>
<dbReference type="STRING" id="7370.A0A1I8MHD4"/>
<dbReference type="SUPFAM" id="SSF54211">
    <property type="entry name" value="Ribosomal protein S5 domain 2-like"/>
    <property type="match status" value="1"/>
</dbReference>
<dbReference type="eggNOG" id="KOG0464">
    <property type="taxonomic scope" value="Eukaryota"/>
</dbReference>
<proteinExistence type="inferred from homology"/>
<dbReference type="InterPro" id="IPR020568">
    <property type="entry name" value="Ribosomal_Su5_D2-typ_SF"/>
</dbReference>
<reference evidence="10" key="2">
    <citation type="submission" date="2025-04" db="UniProtKB">
        <authorList>
            <consortium name="RefSeq"/>
        </authorList>
    </citation>
    <scope>IDENTIFICATION</scope>
    <source>
        <strain evidence="10">Aabys</strain>
    </source>
</reference>
<dbReference type="GO" id="GO:0005525">
    <property type="term" value="F:GTP binding"/>
    <property type="evidence" value="ECO:0007669"/>
    <property type="project" value="UniProtKB-UniRule"/>
</dbReference>
<dbReference type="AlphaFoldDB" id="A0A1I8MHD4"/>
<evidence type="ECO:0000256" key="5">
    <source>
        <dbReference type="ARBA" id="ARBA00023134"/>
    </source>
</evidence>
<dbReference type="CDD" id="cd03713">
    <property type="entry name" value="EFG_mtEFG_C"/>
    <property type="match status" value="1"/>
</dbReference>
<dbReference type="GO" id="GO:0003924">
    <property type="term" value="F:GTPase activity"/>
    <property type="evidence" value="ECO:0007669"/>
    <property type="project" value="UniProtKB-UniRule"/>
</dbReference>
<dbReference type="InterPro" id="IPR053905">
    <property type="entry name" value="EF-G-like_DII"/>
</dbReference>
<evidence type="ECO:0000256" key="4">
    <source>
        <dbReference type="ARBA" id="ARBA00023128"/>
    </source>
</evidence>
<dbReference type="Pfam" id="PF22042">
    <property type="entry name" value="EF-G_D2"/>
    <property type="match status" value="1"/>
</dbReference>
<dbReference type="PROSITE" id="PS51722">
    <property type="entry name" value="G_TR_2"/>
    <property type="match status" value="1"/>
</dbReference>
<feature type="binding site" evidence="6">
    <location>
        <begin position="153"/>
        <end position="156"/>
    </location>
    <ligand>
        <name>GTP</name>
        <dbReference type="ChEBI" id="CHEBI:37565"/>
    </ligand>
</feature>
<dbReference type="Pfam" id="PF00009">
    <property type="entry name" value="GTP_EFTU"/>
    <property type="match status" value="1"/>
</dbReference>
<dbReference type="FunFam" id="3.30.230.10:FF:000033">
    <property type="entry name" value="Ribosome-releasing factor 2, mitochondrial"/>
    <property type="match status" value="1"/>
</dbReference>
<dbReference type="FunFam" id="3.30.70.240:FF:000001">
    <property type="entry name" value="Elongation factor G"/>
    <property type="match status" value="1"/>
</dbReference>
<dbReference type="GeneID" id="101888929"/>
<dbReference type="SUPFAM" id="SSF50447">
    <property type="entry name" value="Translation proteins"/>
    <property type="match status" value="1"/>
</dbReference>
<dbReference type="CDD" id="cd16262">
    <property type="entry name" value="EFG_III"/>
    <property type="match status" value="1"/>
</dbReference>
<dbReference type="PANTHER" id="PTHR43261">
    <property type="entry name" value="TRANSLATION ELONGATION FACTOR G-RELATED"/>
    <property type="match status" value="1"/>
</dbReference>
<dbReference type="Gene3D" id="3.30.230.10">
    <property type="match status" value="1"/>
</dbReference>
<keyword evidence="2 6" id="KW-0648">Protein biosynthesis</keyword>
<dbReference type="InterPro" id="IPR000795">
    <property type="entry name" value="T_Tr_GTP-bd_dom"/>
</dbReference>
<keyword evidence="3" id="KW-0809">Transit peptide</keyword>
<name>A0A1I8MHD4_MUSDO</name>
<dbReference type="InterPro" id="IPR041095">
    <property type="entry name" value="EFG_II"/>
</dbReference>
<dbReference type="PANTHER" id="PTHR43261:SF1">
    <property type="entry name" value="RIBOSOME-RELEASING FACTOR 2, MITOCHONDRIAL"/>
    <property type="match status" value="1"/>
</dbReference>
<dbReference type="GO" id="GO:0032790">
    <property type="term" value="P:ribosome disassembly"/>
    <property type="evidence" value="ECO:0007669"/>
    <property type="project" value="UniProtKB-UniRule"/>
</dbReference>
<keyword evidence="5 6" id="KW-0342">GTP-binding</keyword>
<dbReference type="FunFam" id="3.40.50.300:FF:000514">
    <property type="entry name" value="Ribosome-releasing factor 2, mitochondrial"/>
    <property type="match status" value="1"/>
</dbReference>
<evidence type="ECO:0000313" key="9">
    <source>
        <dbReference type="Proteomes" id="UP001652621"/>
    </source>
</evidence>
<dbReference type="Gene3D" id="2.40.30.10">
    <property type="entry name" value="Translation factors"/>
    <property type="match status" value="1"/>
</dbReference>
<dbReference type="Gene3D" id="3.30.70.240">
    <property type="match status" value="1"/>
</dbReference>
<dbReference type="VEuPathDB" id="VectorBase:MDOMA2_021127"/>
<dbReference type="NCBIfam" id="TIGR00231">
    <property type="entry name" value="small_GTP"/>
    <property type="match status" value="1"/>
</dbReference>
<gene>
    <name evidence="8" type="primary">101888929</name>
    <name evidence="10" type="synonym">LOC101888929</name>
</gene>
<dbReference type="RefSeq" id="XP_005178121.1">
    <property type="nucleotide sequence ID" value="XM_005178064.3"/>
</dbReference>
<dbReference type="InterPro" id="IPR009022">
    <property type="entry name" value="EFG_III"/>
</dbReference>
<dbReference type="SUPFAM" id="SSF54980">
    <property type="entry name" value="EF-G C-terminal domain-like"/>
    <property type="match status" value="2"/>
</dbReference>
<dbReference type="InterPro" id="IPR014721">
    <property type="entry name" value="Ribsml_uS5_D2-typ_fold_subgr"/>
</dbReference>
<accession>A0A1I8MHD4</accession>
<feature type="binding site" evidence="6">
    <location>
        <begin position="35"/>
        <end position="42"/>
    </location>
    <ligand>
        <name>GTP</name>
        <dbReference type="ChEBI" id="CHEBI:37565"/>
    </ligand>
</feature>
<dbReference type="EnsemblMetazoa" id="MDOA004912-RA">
    <property type="protein sequence ID" value="MDOA004912-PA"/>
    <property type="gene ID" value="MDOA004912"/>
</dbReference>
<dbReference type="Proteomes" id="UP001652621">
    <property type="component" value="Unplaced"/>
</dbReference>
<keyword evidence="1 6" id="KW-0547">Nucleotide-binding</keyword>
<feature type="domain" description="Tr-type G" evidence="7">
    <location>
        <begin position="26"/>
        <end position="306"/>
    </location>
</feature>
<comment type="similarity">
    <text evidence="6">Belongs to the TRAFAC class translation factor GTPase superfamily. Classic translation factor GTPase family. EF-G/EF-2 subfamily.</text>
</comment>
<dbReference type="SMART" id="SM00889">
    <property type="entry name" value="EFG_IV"/>
    <property type="match status" value="1"/>
</dbReference>
<comment type="subcellular location">
    <subcellularLocation>
        <location evidence="6">Mitochondrion</location>
    </subcellularLocation>
</comment>
<dbReference type="InterPro" id="IPR027417">
    <property type="entry name" value="P-loop_NTPase"/>
</dbReference>
<dbReference type="Gene3D" id="3.30.70.870">
    <property type="entry name" value="Elongation Factor G (Translational Gtpase), domain 3"/>
    <property type="match status" value="1"/>
</dbReference>
<sequence length="742" mass="82920">MSLFKAIQWELCKRLPNIHRRCFSTKDIRNIGILAHIDAGKTTTTERMLFYSGKTRSLGEVHRGNTVTDYLTQERERGITICSSAVTFHWKDKKINLLDTPGHIDFTMEVEQSLYAVDGVVVVLDGTAGVEAQTMTVWSQAEKHRLPKISFVNKMDRPDADFDKCLIDLETKLDAKPISLQYPLKDSKGNLSIYDIIRLEHITWNAQSLGRVYESKPVTDENTLLELQDKRNALIDQLSGIDDNLADFVISNDGFDKVTNDLIYTALRQATCQQKVVPVMLGSAYKNVGVQHLMDAVIQYLPHPNERNQLYDCFEDDFVGKVFKIVHDKQRGPLTLVRILRGDLKKSMRLTSTRGQSEVVGKMYEPLADEYREIQAAQAGDVALCSGLKHTVTGDLLVTSTTSLKNAQKRLQKSLEKKTDVMTNNVDDGDDEVHVDLINEIFSLEHQIPDAVYFCSIEPPSSAYQNAMELALKQLQREDPSLRVSFDAVTGQTVLGGMGELHMDIIKSRILTEYKIEVDLGPLQIAYKETIENPAKTTLTMEKEIAGSKQSVTITLELVKDKKDIFSLDKSPENTNNLLAIRPRTLQVIRKGCISALERGPKVGGQVVETQIKLHNITIGRGTADSFIMAAAAQCIQKILTENGTRLLEPIMSIQIVVPNERTSGILADLGRRRATINDVMPKGDKNKLILVNAPLAELSNYSSILRTISSGTASMTMQPYGFTVMNTNDEETAIRRAQGFE</sequence>
<dbReference type="InterPro" id="IPR009000">
    <property type="entry name" value="Transl_B-barrel_sf"/>
</dbReference>
<dbReference type="Pfam" id="PF14492">
    <property type="entry name" value="EFG_III"/>
    <property type="match status" value="1"/>
</dbReference>
<dbReference type="OrthoDB" id="198619at2759"/>
<dbReference type="InterPro" id="IPR030851">
    <property type="entry name" value="EFG2"/>
</dbReference>
<keyword evidence="4 6" id="KW-0496">Mitochondrion</keyword>
<dbReference type="PROSITE" id="PS00301">
    <property type="entry name" value="G_TR_1"/>
    <property type="match status" value="1"/>
</dbReference>
<evidence type="ECO:0000313" key="8">
    <source>
        <dbReference type="EnsemblMetazoa" id="MDOA004912-PA"/>
    </source>
</evidence>
<evidence type="ECO:0000256" key="3">
    <source>
        <dbReference type="ARBA" id="ARBA00022946"/>
    </source>
</evidence>
<dbReference type="SMART" id="SM00838">
    <property type="entry name" value="EFG_C"/>
    <property type="match status" value="1"/>
</dbReference>
<evidence type="ECO:0000256" key="2">
    <source>
        <dbReference type="ARBA" id="ARBA00022917"/>
    </source>
</evidence>
<dbReference type="InterPro" id="IPR031157">
    <property type="entry name" value="G_TR_CS"/>
</dbReference>
<dbReference type="FunFam" id="3.30.70.870:FF:000005">
    <property type="entry name" value="Ribosome-releasing factor 2, mitochondrial"/>
    <property type="match status" value="1"/>
</dbReference>
<dbReference type="InterPro" id="IPR035649">
    <property type="entry name" value="EFG_V"/>
</dbReference>
<dbReference type="Gene3D" id="3.40.50.300">
    <property type="entry name" value="P-loop containing nucleotide triphosphate hydrolases"/>
    <property type="match status" value="1"/>
</dbReference>
<reference evidence="8" key="1">
    <citation type="submission" date="2020-05" db="UniProtKB">
        <authorList>
            <consortium name="EnsemblMetazoa"/>
        </authorList>
    </citation>
    <scope>IDENTIFICATION</scope>
    <source>
        <strain evidence="8">Aabys</strain>
    </source>
</reference>
<dbReference type="InterPro" id="IPR000640">
    <property type="entry name" value="EFG_V-like"/>
</dbReference>
<dbReference type="Pfam" id="PF00679">
    <property type="entry name" value="EFG_C"/>
    <property type="match status" value="1"/>
</dbReference>
<protein>
    <recommendedName>
        <fullName evidence="6">Ribosome-releasing factor 2, mitochondrial</fullName>
        <shortName evidence="6">RRF2mt</shortName>
    </recommendedName>
    <alternativeName>
        <fullName evidence="6">Elongation factor G 2, mitochondrial</fullName>
        <shortName evidence="6">EF-G2mt</shortName>
        <shortName evidence="6">mEF-G 2</shortName>
    </alternativeName>
</protein>
<dbReference type="InterPro" id="IPR005225">
    <property type="entry name" value="Small_GTP-bd"/>
</dbReference>
<organism evidence="8">
    <name type="scientific">Musca domestica</name>
    <name type="common">House fly</name>
    <dbReference type="NCBI Taxonomy" id="7370"/>
    <lineage>
        <taxon>Eukaryota</taxon>
        <taxon>Metazoa</taxon>
        <taxon>Ecdysozoa</taxon>
        <taxon>Arthropoda</taxon>
        <taxon>Hexapoda</taxon>
        <taxon>Insecta</taxon>
        <taxon>Pterygota</taxon>
        <taxon>Neoptera</taxon>
        <taxon>Endopterygota</taxon>
        <taxon>Diptera</taxon>
        <taxon>Brachycera</taxon>
        <taxon>Muscomorpha</taxon>
        <taxon>Muscoidea</taxon>
        <taxon>Muscidae</taxon>
        <taxon>Musca</taxon>
    </lineage>
</organism>
<keyword evidence="9" id="KW-1185">Reference proteome</keyword>
<dbReference type="InterPro" id="IPR005517">
    <property type="entry name" value="Transl_elong_EFG/EF2_IV"/>
</dbReference>
<dbReference type="KEGG" id="mde:101888929"/>
<evidence type="ECO:0000259" key="7">
    <source>
        <dbReference type="PROSITE" id="PS51722"/>
    </source>
</evidence>
<dbReference type="GO" id="GO:0005759">
    <property type="term" value="C:mitochondrial matrix"/>
    <property type="evidence" value="ECO:0007669"/>
    <property type="project" value="UniProtKB-ARBA"/>
</dbReference>
<evidence type="ECO:0000256" key="6">
    <source>
        <dbReference type="HAMAP-Rule" id="MF_03059"/>
    </source>
</evidence>
<feature type="binding site" evidence="6">
    <location>
        <begin position="99"/>
        <end position="103"/>
    </location>
    <ligand>
        <name>GTP</name>
        <dbReference type="ChEBI" id="CHEBI:37565"/>
    </ligand>
</feature>
<dbReference type="SUPFAM" id="SSF52540">
    <property type="entry name" value="P-loop containing nucleoside triphosphate hydrolases"/>
    <property type="match status" value="1"/>
</dbReference>
<dbReference type="HAMAP" id="MF_03059">
    <property type="entry name" value="mEF_G_2"/>
    <property type="match status" value="1"/>
</dbReference>
<evidence type="ECO:0000256" key="1">
    <source>
        <dbReference type="ARBA" id="ARBA00022741"/>
    </source>
</evidence>
<dbReference type="VEuPathDB" id="VectorBase:MDOA004912"/>
<dbReference type="PRINTS" id="PR00315">
    <property type="entry name" value="ELONGATNFCT"/>
</dbReference>